<gene>
    <name evidence="2" type="ORF">ONZ51_g4830</name>
</gene>
<dbReference type="Proteomes" id="UP001215151">
    <property type="component" value="Unassembled WGS sequence"/>
</dbReference>
<feature type="transmembrane region" description="Helical" evidence="1">
    <location>
        <begin position="55"/>
        <end position="76"/>
    </location>
</feature>
<feature type="transmembrane region" description="Helical" evidence="1">
    <location>
        <begin position="20"/>
        <end position="43"/>
    </location>
</feature>
<dbReference type="AlphaFoldDB" id="A0AAD7TV54"/>
<keyword evidence="1" id="KW-0472">Membrane</keyword>
<dbReference type="EMBL" id="JAPEVG010000097">
    <property type="protein sequence ID" value="KAJ8483277.1"/>
    <property type="molecule type" value="Genomic_DNA"/>
</dbReference>
<evidence type="ECO:0000313" key="2">
    <source>
        <dbReference type="EMBL" id="KAJ8483277.1"/>
    </source>
</evidence>
<keyword evidence="3" id="KW-1185">Reference proteome</keyword>
<evidence type="ECO:0000313" key="3">
    <source>
        <dbReference type="Proteomes" id="UP001215151"/>
    </source>
</evidence>
<feature type="transmembrane region" description="Helical" evidence="1">
    <location>
        <begin position="145"/>
        <end position="171"/>
    </location>
</feature>
<name>A0AAD7TV54_9APHY</name>
<feature type="transmembrane region" description="Helical" evidence="1">
    <location>
        <begin position="237"/>
        <end position="259"/>
    </location>
</feature>
<reference evidence="2" key="1">
    <citation type="submission" date="2022-11" db="EMBL/GenBank/DDBJ databases">
        <title>Genome Sequence of Cubamyces cubensis.</title>
        <authorList>
            <person name="Buettner E."/>
        </authorList>
    </citation>
    <scope>NUCLEOTIDE SEQUENCE</scope>
    <source>
        <strain evidence="2">MPL-01</strain>
    </source>
</reference>
<keyword evidence="1" id="KW-1133">Transmembrane helix</keyword>
<organism evidence="2 3">
    <name type="scientific">Trametes cubensis</name>
    <dbReference type="NCBI Taxonomy" id="1111947"/>
    <lineage>
        <taxon>Eukaryota</taxon>
        <taxon>Fungi</taxon>
        <taxon>Dikarya</taxon>
        <taxon>Basidiomycota</taxon>
        <taxon>Agaricomycotina</taxon>
        <taxon>Agaricomycetes</taxon>
        <taxon>Polyporales</taxon>
        <taxon>Polyporaceae</taxon>
        <taxon>Trametes</taxon>
    </lineage>
</organism>
<protein>
    <submittedName>
        <fullName evidence="2">Uncharacterized protein</fullName>
    </submittedName>
</protein>
<proteinExistence type="predicted"/>
<feature type="transmembrane region" description="Helical" evidence="1">
    <location>
        <begin position="118"/>
        <end position="138"/>
    </location>
</feature>
<evidence type="ECO:0000256" key="1">
    <source>
        <dbReference type="SAM" id="Phobius"/>
    </source>
</evidence>
<feature type="transmembrane region" description="Helical" evidence="1">
    <location>
        <begin position="279"/>
        <end position="299"/>
    </location>
</feature>
<sequence>MSSSDPDAAVWKNVGVNLLNSFVAVTVETFFIAVYSILVLETARLLFRRKTRTRVSVYTCTVVLIMFGLALALWMIDIHNLVTIIQMTLLSTSAAPLLDVYSGAVRKTLRLASVEDVLYSYMTILGDTIIIWRVYAFWSRGKEKLVLIVPIAFLFGSISTSMMLSYCAARLGADITLGTYQHPTFCRNIQTTSYVTTFTTTGVATILIGYKAWAYRKSHLEAFGTASCHTRTRTQKIMLLLLESGVIYMFVFAVQVIMSVSSVNNGIERQPALALALTIYQYCLSLIVGIYPTVIVVLVNSKHSLLSNSESQSSTAHGGIKFRSTIGTSTCMTEGTQFNTDSSAMTVVASRSAPPPTTVDLYEMSRMSNEGKTGREIGEALTNPALTIQVQQSTEIFRV</sequence>
<keyword evidence="1" id="KW-0812">Transmembrane</keyword>
<accession>A0AAD7TV54</accession>
<comment type="caution">
    <text evidence="2">The sequence shown here is derived from an EMBL/GenBank/DDBJ whole genome shotgun (WGS) entry which is preliminary data.</text>
</comment>